<dbReference type="GeneID" id="54566610"/>
<dbReference type="Proteomes" id="UP000799537">
    <property type="component" value="Unassembled WGS sequence"/>
</dbReference>
<reference evidence="2" key="1">
    <citation type="journal article" date="2020" name="Stud. Mycol.">
        <title>101 Dothideomycetes genomes: a test case for predicting lifestyles and emergence of pathogens.</title>
        <authorList>
            <person name="Haridas S."/>
            <person name="Albert R."/>
            <person name="Binder M."/>
            <person name="Bloem J."/>
            <person name="Labutti K."/>
            <person name="Salamov A."/>
            <person name="Andreopoulos B."/>
            <person name="Baker S."/>
            <person name="Barry K."/>
            <person name="Bills G."/>
            <person name="Bluhm B."/>
            <person name="Cannon C."/>
            <person name="Castanera R."/>
            <person name="Culley D."/>
            <person name="Daum C."/>
            <person name="Ezra D."/>
            <person name="Gonzalez J."/>
            <person name="Henrissat B."/>
            <person name="Kuo A."/>
            <person name="Liang C."/>
            <person name="Lipzen A."/>
            <person name="Lutzoni F."/>
            <person name="Magnuson J."/>
            <person name="Mondo S."/>
            <person name="Nolan M."/>
            <person name="Ohm R."/>
            <person name="Pangilinan J."/>
            <person name="Park H.-J."/>
            <person name="Ramirez L."/>
            <person name="Alfaro M."/>
            <person name="Sun H."/>
            <person name="Tritt A."/>
            <person name="Yoshinaga Y."/>
            <person name="Zwiers L.-H."/>
            <person name="Turgeon B."/>
            <person name="Goodwin S."/>
            <person name="Spatafora J."/>
            <person name="Crous P."/>
            <person name="Grigoriev I."/>
        </authorList>
    </citation>
    <scope>NUCLEOTIDE SEQUENCE</scope>
    <source>
        <strain evidence="2">ATCC 36951</strain>
    </source>
</reference>
<dbReference type="OrthoDB" id="2845956at2759"/>
<evidence type="ECO:0000313" key="3">
    <source>
        <dbReference type="Proteomes" id="UP000799537"/>
    </source>
</evidence>
<feature type="compositionally biased region" description="Polar residues" evidence="1">
    <location>
        <begin position="1"/>
        <end position="22"/>
    </location>
</feature>
<evidence type="ECO:0008006" key="4">
    <source>
        <dbReference type="Google" id="ProtNLM"/>
    </source>
</evidence>
<dbReference type="RefSeq" id="XP_033665192.1">
    <property type="nucleotide sequence ID" value="XM_033813338.1"/>
</dbReference>
<protein>
    <recommendedName>
        <fullName evidence="4">p-hydroxylaminobenzoate lyase</fullName>
    </recommendedName>
</protein>
<dbReference type="Pfam" id="PF16155">
    <property type="entry name" value="PnbB"/>
    <property type="match status" value="1"/>
</dbReference>
<dbReference type="InterPro" id="IPR032345">
    <property type="entry name" value="PnbB"/>
</dbReference>
<evidence type="ECO:0000313" key="2">
    <source>
        <dbReference type="EMBL" id="KAF2164303.1"/>
    </source>
</evidence>
<accession>A0A6A6CBY8</accession>
<proteinExistence type="predicted"/>
<dbReference type="EMBL" id="ML993604">
    <property type="protein sequence ID" value="KAF2164303.1"/>
    <property type="molecule type" value="Genomic_DNA"/>
</dbReference>
<dbReference type="AlphaFoldDB" id="A0A6A6CBY8"/>
<organism evidence="2 3">
    <name type="scientific">Zasmidium cellare ATCC 36951</name>
    <dbReference type="NCBI Taxonomy" id="1080233"/>
    <lineage>
        <taxon>Eukaryota</taxon>
        <taxon>Fungi</taxon>
        <taxon>Dikarya</taxon>
        <taxon>Ascomycota</taxon>
        <taxon>Pezizomycotina</taxon>
        <taxon>Dothideomycetes</taxon>
        <taxon>Dothideomycetidae</taxon>
        <taxon>Mycosphaerellales</taxon>
        <taxon>Mycosphaerellaceae</taxon>
        <taxon>Zasmidium</taxon>
    </lineage>
</organism>
<name>A0A6A6CBY8_ZASCE</name>
<evidence type="ECO:0000256" key="1">
    <source>
        <dbReference type="SAM" id="MobiDB-lite"/>
    </source>
</evidence>
<gene>
    <name evidence="2" type="ORF">M409DRAFT_56585</name>
</gene>
<feature type="region of interest" description="Disordered" evidence="1">
    <location>
        <begin position="1"/>
        <end position="25"/>
    </location>
</feature>
<keyword evidence="3" id="KW-1185">Reference proteome</keyword>
<sequence length="207" mass="22915">MAKTTKMLNNNENDIGQTTPQDPINVDSYPTAQKLVARTCEFLAGIQNLSPGKPLEEHLNTKYGPGTPYFDDFSTLLKQGFAEGWVATHELDRPRFRARKIMNPCSETLCFSLTAVYFDSIEIIAPKDSRHKHSYGEINCVIPVDEGFELEGLPVGEKWQGAGWTSLAAGTHHIPRARGGRGLVYFFLPSGRMVLSGDVEEEQAGNI</sequence>